<keyword evidence="2" id="KW-1185">Reference proteome</keyword>
<comment type="caution">
    <text evidence="1">The sequence shown here is derived from an EMBL/GenBank/DDBJ whole genome shotgun (WGS) entry which is preliminary data.</text>
</comment>
<sequence>MIVIRGRFHLTPLPGVLSLPPLSTIAAASSYHCAVIGGRVSLCSNRQSPCIGPIFRLWNPHSSAQQAGRHYGGASTTVQVEGLGFRKGNELFQERRSVPDWKKKQKYIKDFDPEAERGRQRFGKRHTEDSSRSFGVNRRENGTLNEEKRERILERGNRSGGDFNKGERPELRSRQVGEKFGTGRNFRGLDSSRDDNEVKPWEGGSRPGRNSDSRPRGSFPRHAGRFRQSVGTFQNERRRYSDGGFSREMQEASESGSRVAPPRNIGTFQNERGRYSSGRFPREMQQARSFSPKNGAGRRENDAMNEGSTYRGSRKPYQGSAGYSHDPKKFYGSGEARGSVNSRIGYERRPDIKRRDSFNHNSRGRTEREETGTASRIRYDRRPEYKHRDSFNHNSKGRTEREETRTNSRIRYERYPEIKDTDSFDHNSEGTAEREETETGFGRLGKTLSSNSFQSGRKERGPRFDSLHKDRNRSKFERGETRLLPVDTRTDREKRQNSRNRIILKRPFEEFEEVQTNVRRGGQQDSEYDESNGEEHAKKKLDALIKDLSGLYFGHVNKALKDKAKWIEGEEVKQIVEHVLGSELFSHAYQVLRWAEKQYWFEADFELITKVCNACSHKGVISGARGLFDMLKRSLLAPEASTYAALINAYLKEGREESVKSAWELYHEMKQQGGYEPSSDVKFSLFCALTEKPQKSLKWLEQADGLFETIKSSGVAPSTEMYASLIHLHALNSDAERVIDLLQEMKASGLIVSSDIFRIVLNMWAKVGDYQKMEEFYAENIDVDEPDWYNYVLLIEAYLKGGLRSKALQVLDEMVLSVGTLKKEMYEAAIRVMAQADEREYAENLLKEFEETNCHSSQSAYNAVMEMYVRQHLFDEAEMLFERMETKGCRPDEDSYNSLIMLHLERGQFEKAEEAYERMLRKETLNPNQKTYSLMLEAFGKAGQLAKVCQVYEQLSSHNYAVPFELRQYLKAAGRLKETITGPKLESRPRLEKSQREILAGVLLGGAQIASSNGGLSNEIHFELSSVSPVGKTLFYHLHQEFVRWAKDSPALKPVEGLNGTSMENQVLHFSTLSHPTFRFFARQYRPKGKPTIPRMIARWLSSRTLAYWYMYGGYKCSETGRIVLNASCYSIEELLPVVRTLKATLVKRDSGNVIHFYGNSEVSFWTVVKPFILPELVDILQPRDDRFECTDNDSWEEFEGAIIDETQSDVSAAELVDATEEVGTNGYHQGPKPIKLSNLQLKAEVGAQTSINAIGKNEERNALAKPSIWERLAEIVQTDTSK</sequence>
<name>A0ACC2A8V9_DIPCM</name>
<reference evidence="2" key="1">
    <citation type="journal article" date="2024" name="Proc. Natl. Acad. Sci. U.S.A.">
        <title>Extraordinary preservation of gene collinearity over three hundred million years revealed in homosporous lycophytes.</title>
        <authorList>
            <person name="Li C."/>
            <person name="Wickell D."/>
            <person name="Kuo L.Y."/>
            <person name="Chen X."/>
            <person name="Nie B."/>
            <person name="Liao X."/>
            <person name="Peng D."/>
            <person name="Ji J."/>
            <person name="Jenkins J."/>
            <person name="Williams M."/>
            <person name="Shu S."/>
            <person name="Plott C."/>
            <person name="Barry K."/>
            <person name="Rajasekar S."/>
            <person name="Grimwood J."/>
            <person name="Han X."/>
            <person name="Sun S."/>
            <person name="Hou Z."/>
            <person name="He W."/>
            <person name="Dai G."/>
            <person name="Sun C."/>
            <person name="Schmutz J."/>
            <person name="Leebens-Mack J.H."/>
            <person name="Li F.W."/>
            <person name="Wang L."/>
        </authorList>
    </citation>
    <scope>NUCLEOTIDE SEQUENCE [LARGE SCALE GENOMIC DNA]</scope>
    <source>
        <strain evidence="2">cv. PW_Plant_1</strain>
    </source>
</reference>
<organism evidence="1 2">
    <name type="scientific">Diphasiastrum complanatum</name>
    <name type="common">Issler's clubmoss</name>
    <name type="synonym">Lycopodium complanatum</name>
    <dbReference type="NCBI Taxonomy" id="34168"/>
    <lineage>
        <taxon>Eukaryota</taxon>
        <taxon>Viridiplantae</taxon>
        <taxon>Streptophyta</taxon>
        <taxon>Embryophyta</taxon>
        <taxon>Tracheophyta</taxon>
        <taxon>Lycopodiopsida</taxon>
        <taxon>Lycopodiales</taxon>
        <taxon>Lycopodiaceae</taxon>
        <taxon>Lycopodioideae</taxon>
        <taxon>Diphasiastrum</taxon>
    </lineage>
</organism>
<protein>
    <submittedName>
        <fullName evidence="1">Uncharacterized protein</fullName>
    </submittedName>
</protein>
<evidence type="ECO:0000313" key="2">
    <source>
        <dbReference type="Proteomes" id="UP001162992"/>
    </source>
</evidence>
<proteinExistence type="predicted"/>
<accession>A0ACC2A8V9</accession>
<dbReference type="Proteomes" id="UP001162992">
    <property type="component" value="Chromosome 23"/>
</dbReference>
<gene>
    <name evidence="1" type="ORF">O6H91_23G018400</name>
</gene>
<dbReference type="EMBL" id="CM055114">
    <property type="protein sequence ID" value="KAJ7513886.1"/>
    <property type="molecule type" value="Genomic_DNA"/>
</dbReference>
<evidence type="ECO:0000313" key="1">
    <source>
        <dbReference type="EMBL" id="KAJ7513886.1"/>
    </source>
</evidence>